<evidence type="ECO:0000313" key="2">
    <source>
        <dbReference type="EMBL" id="KAG1334464.1"/>
    </source>
</evidence>
<protein>
    <submittedName>
        <fullName evidence="2">Uncharacterized protein</fullName>
    </submittedName>
</protein>
<gene>
    <name evidence="2" type="ORF">COCNU_03G005830</name>
</gene>
<comment type="caution">
    <text evidence="2">The sequence shown here is derived from an EMBL/GenBank/DDBJ whole genome shotgun (WGS) entry which is preliminary data.</text>
</comment>
<sequence length="245" mass="26328">MDIDAVERLTKGLYTQKQRKGKASSKSSKWVKVGASDPVAPAAADVAPEVRPRAKVAPTASINVAKGGSLLPEPVDLPIGDHTSNPSTDKKKKEKERSPSNCPPQEGESPGGGGTEDPGGSSSRDWLHSGKDRRSRVLHEGEDSESCESPRHTLKRGAHLNRTEGHSGTRGEEKKKGRGEGRQAGGSRGEVSFEGSSPGHGEVQGLLRNERSEHRLWPKGIHHGLRTLRRQGGPEIFQARPELFG</sequence>
<reference evidence="2" key="2">
    <citation type="submission" date="2019-07" db="EMBL/GenBank/DDBJ databases">
        <authorList>
            <person name="Yang Y."/>
            <person name="Bocs S."/>
            <person name="Baudouin L."/>
        </authorList>
    </citation>
    <scope>NUCLEOTIDE SEQUENCE</scope>
    <source>
        <tissue evidence="2">Spear leaf of Hainan Tall coconut</tissue>
    </source>
</reference>
<evidence type="ECO:0000256" key="1">
    <source>
        <dbReference type="SAM" id="MobiDB-lite"/>
    </source>
</evidence>
<feature type="compositionally biased region" description="Low complexity" evidence="1">
    <location>
        <begin position="24"/>
        <end position="49"/>
    </location>
</feature>
<organism evidence="2 3">
    <name type="scientific">Cocos nucifera</name>
    <name type="common">Coconut palm</name>
    <dbReference type="NCBI Taxonomy" id="13894"/>
    <lineage>
        <taxon>Eukaryota</taxon>
        <taxon>Viridiplantae</taxon>
        <taxon>Streptophyta</taxon>
        <taxon>Embryophyta</taxon>
        <taxon>Tracheophyta</taxon>
        <taxon>Spermatophyta</taxon>
        <taxon>Magnoliopsida</taxon>
        <taxon>Liliopsida</taxon>
        <taxon>Arecaceae</taxon>
        <taxon>Arecoideae</taxon>
        <taxon>Cocoseae</taxon>
        <taxon>Attaleinae</taxon>
        <taxon>Cocos</taxon>
    </lineage>
</organism>
<keyword evidence="3" id="KW-1185">Reference proteome</keyword>
<evidence type="ECO:0000313" key="3">
    <source>
        <dbReference type="Proteomes" id="UP000797356"/>
    </source>
</evidence>
<reference evidence="2" key="1">
    <citation type="journal article" date="2017" name="Gigascience">
        <title>The genome draft of coconut (Cocos nucifera).</title>
        <authorList>
            <person name="Xiao Y."/>
            <person name="Xu P."/>
            <person name="Fan H."/>
            <person name="Baudouin L."/>
            <person name="Xia W."/>
            <person name="Bocs S."/>
            <person name="Xu J."/>
            <person name="Li Q."/>
            <person name="Guo A."/>
            <person name="Zhou L."/>
            <person name="Li J."/>
            <person name="Wu Y."/>
            <person name="Ma Z."/>
            <person name="Armero A."/>
            <person name="Issali A.E."/>
            <person name="Liu N."/>
            <person name="Peng M."/>
            <person name="Yang Y."/>
        </authorList>
    </citation>
    <scope>NUCLEOTIDE SEQUENCE</scope>
    <source>
        <tissue evidence="2">Spear leaf of Hainan Tall coconut</tissue>
    </source>
</reference>
<dbReference type="AlphaFoldDB" id="A0A8K0I2X6"/>
<name>A0A8K0I2X6_COCNU</name>
<feature type="compositionally biased region" description="Basic and acidic residues" evidence="1">
    <location>
        <begin position="125"/>
        <end position="141"/>
    </location>
</feature>
<proteinExistence type="predicted"/>
<accession>A0A8K0I2X6</accession>
<dbReference type="EMBL" id="CM017874">
    <property type="protein sequence ID" value="KAG1334464.1"/>
    <property type="molecule type" value="Genomic_DNA"/>
</dbReference>
<feature type="region of interest" description="Disordered" evidence="1">
    <location>
        <begin position="15"/>
        <end position="211"/>
    </location>
</feature>
<dbReference type="Proteomes" id="UP000797356">
    <property type="component" value="Chromosome 3"/>
</dbReference>
<feature type="compositionally biased region" description="Basic and acidic residues" evidence="1">
    <location>
        <begin position="161"/>
        <end position="181"/>
    </location>
</feature>
<feature type="compositionally biased region" description="Basic and acidic residues" evidence="1">
    <location>
        <begin position="88"/>
        <end position="98"/>
    </location>
</feature>